<sequence length="94" mass="11045">MSRKILIIGRGNQKSIRDMCSLLEVLEAHSIIVLGEKDINKNNLDIDIIKSNFSLLGVRYAEPCRLLVDELINDFKEYIEPKKTKPWEKKYFYE</sequence>
<organism evidence="1 2">
    <name type="scientific">Clostridium tagluense</name>
    <dbReference type="NCBI Taxonomy" id="360422"/>
    <lineage>
        <taxon>Bacteria</taxon>
        <taxon>Bacillati</taxon>
        <taxon>Bacillota</taxon>
        <taxon>Clostridia</taxon>
        <taxon>Eubacteriales</taxon>
        <taxon>Clostridiaceae</taxon>
        <taxon>Clostridium</taxon>
    </lineage>
</organism>
<evidence type="ECO:0000313" key="1">
    <source>
        <dbReference type="EMBL" id="GCD12915.1"/>
    </source>
</evidence>
<dbReference type="AlphaFoldDB" id="A0A401UTN8"/>
<reference evidence="1 2" key="1">
    <citation type="submission" date="2018-11" db="EMBL/GenBank/DDBJ databases">
        <title>Genome sequencing and assembly of Clostridium tagluense strain A121.</title>
        <authorList>
            <person name="Murakami T."/>
            <person name="Segawa T."/>
            <person name="Shcherbakova V.A."/>
            <person name="Mori H."/>
            <person name="Yoshimura Y."/>
        </authorList>
    </citation>
    <scope>NUCLEOTIDE SEQUENCE [LARGE SCALE GENOMIC DNA]</scope>
    <source>
        <strain evidence="1 2">A121</strain>
    </source>
</reference>
<name>A0A401UTN8_9CLOT</name>
<dbReference type="RefSeq" id="WP_125005982.1">
    <property type="nucleotide sequence ID" value="NZ_BHYK01000045.1"/>
</dbReference>
<comment type="caution">
    <text evidence="1">The sequence shown here is derived from an EMBL/GenBank/DDBJ whole genome shotgun (WGS) entry which is preliminary data.</text>
</comment>
<dbReference type="EMBL" id="BHYK01000045">
    <property type="protein sequence ID" value="GCD12915.1"/>
    <property type="molecule type" value="Genomic_DNA"/>
</dbReference>
<evidence type="ECO:0000313" key="2">
    <source>
        <dbReference type="Proteomes" id="UP000287872"/>
    </source>
</evidence>
<proteinExistence type="predicted"/>
<dbReference type="Proteomes" id="UP000287872">
    <property type="component" value="Unassembled WGS sequence"/>
</dbReference>
<keyword evidence="2" id="KW-1185">Reference proteome</keyword>
<protein>
    <submittedName>
        <fullName evidence="1">Uncharacterized protein</fullName>
    </submittedName>
</protein>
<accession>A0A401UTN8</accession>
<gene>
    <name evidence="1" type="ORF">Ctaglu_45380</name>
</gene>